<proteinExistence type="predicted"/>
<dbReference type="SUPFAM" id="SSF51556">
    <property type="entry name" value="Metallo-dependent hydrolases"/>
    <property type="match status" value="1"/>
</dbReference>
<dbReference type="EC" id="3.5.4.3" evidence="7"/>
<accession>A0A7W7I0P9</accession>
<dbReference type="Pfam" id="PF22039">
    <property type="entry name" value="HUTI_composite_bact"/>
    <property type="match status" value="1"/>
</dbReference>
<dbReference type="PANTHER" id="PTHR11271">
    <property type="entry name" value="GUANINE DEAMINASE"/>
    <property type="match status" value="1"/>
</dbReference>
<name>A0A7W7I0P9_9ACTN</name>
<dbReference type="GO" id="GO:0046098">
    <property type="term" value="P:guanine metabolic process"/>
    <property type="evidence" value="ECO:0007669"/>
    <property type="project" value="TreeGrafter"/>
</dbReference>
<evidence type="ECO:0000256" key="1">
    <source>
        <dbReference type="ARBA" id="ARBA00001947"/>
    </source>
</evidence>
<sequence length="429" mass="45378">MTLFRAQTIDTPDDPFSGGVLRADADAGLLVEDGVIVERGAFADLRSRHPDADLVELPDGVLLPGLVDSHVHFPQVRVIGALGMPLLEWLERCALPEEARLAEAGYARAVAGEFVDGLVGAGTTTALVFGSHFAPAVDALFTVAAARGLRITSGLVVSDRMLRADLHTSARRGYDEGRALAERWHGTGRSRYAVTPRFALSCSDDLLASCAQLHGELADGWFTSHLNENLDEIATVGRLFGGGSYLDCYDRHDLVGRRSVLAHDVHPTDVELKRLAEAGASVAHCPTSNSALGSGLFPLNRHLAYGVHVALGTDVGAGTGFSLFKEGLQAYLLQRLRGADGVALTAAHLLHLATAAGARALGLRDQVGDLSVGRRFDAIWVRPRPGTPLDIGMRHAGGPEEALARVFALGTPHDVAQVWIDGVPVGSSG</sequence>
<evidence type="ECO:0000256" key="4">
    <source>
        <dbReference type="ARBA" id="ARBA00022833"/>
    </source>
</evidence>
<dbReference type="GO" id="GO:0008270">
    <property type="term" value="F:zinc ion binding"/>
    <property type="evidence" value="ECO:0007669"/>
    <property type="project" value="TreeGrafter"/>
</dbReference>
<dbReference type="SUPFAM" id="SSF51338">
    <property type="entry name" value="Composite domain of metallo-dependent hydrolases"/>
    <property type="match status" value="1"/>
</dbReference>
<feature type="domain" description="Amidohydrolase-related" evidence="5">
    <location>
        <begin position="61"/>
        <end position="424"/>
    </location>
</feature>
<organism evidence="7 8">
    <name type="scientific">Actinoplanes digitatis</name>
    <dbReference type="NCBI Taxonomy" id="1868"/>
    <lineage>
        <taxon>Bacteria</taxon>
        <taxon>Bacillati</taxon>
        <taxon>Actinomycetota</taxon>
        <taxon>Actinomycetes</taxon>
        <taxon>Micromonosporales</taxon>
        <taxon>Micromonosporaceae</taxon>
        <taxon>Actinoplanes</taxon>
    </lineage>
</organism>
<dbReference type="Pfam" id="PF01979">
    <property type="entry name" value="Amidohydro_1"/>
    <property type="match status" value="1"/>
</dbReference>
<dbReference type="InterPro" id="IPR006680">
    <property type="entry name" value="Amidohydro-rel"/>
</dbReference>
<protein>
    <submittedName>
        <fullName evidence="7">Guanine deaminase</fullName>
        <ecNumber evidence="7">3.5.4.3</ecNumber>
    </submittedName>
</protein>
<dbReference type="InterPro" id="IPR011059">
    <property type="entry name" value="Metal-dep_hydrolase_composite"/>
</dbReference>
<dbReference type="InterPro" id="IPR054418">
    <property type="entry name" value="MQNX/HUTI_composite_N"/>
</dbReference>
<evidence type="ECO:0000256" key="2">
    <source>
        <dbReference type="ARBA" id="ARBA00022723"/>
    </source>
</evidence>
<evidence type="ECO:0000313" key="7">
    <source>
        <dbReference type="EMBL" id="MBB4764275.1"/>
    </source>
</evidence>
<dbReference type="AlphaFoldDB" id="A0A7W7I0P9"/>
<evidence type="ECO:0000259" key="5">
    <source>
        <dbReference type="Pfam" id="PF01979"/>
    </source>
</evidence>
<comment type="caution">
    <text evidence="7">The sequence shown here is derived from an EMBL/GenBank/DDBJ whole genome shotgun (WGS) entry which is preliminary data.</text>
</comment>
<evidence type="ECO:0000313" key="8">
    <source>
        <dbReference type="Proteomes" id="UP000578112"/>
    </source>
</evidence>
<dbReference type="InterPro" id="IPR032466">
    <property type="entry name" value="Metal_Hydrolase"/>
</dbReference>
<evidence type="ECO:0000256" key="3">
    <source>
        <dbReference type="ARBA" id="ARBA00022801"/>
    </source>
</evidence>
<dbReference type="InterPro" id="IPR051607">
    <property type="entry name" value="Metallo-dep_hydrolases"/>
</dbReference>
<dbReference type="RefSeq" id="WP_184995479.1">
    <property type="nucleotide sequence ID" value="NZ_BOMK01000048.1"/>
</dbReference>
<dbReference type="Proteomes" id="UP000578112">
    <property type="component" value="Unassembled WGS sequence"/>
</dbReference>
<evidence type="ECO:0000259" key="6">
    <source>
        <dbReference type="Pfam" id="PF22039"/>
    </source>
</evidence>
<dbReference type="Gene3D" id="3.20.20.140">
    <property type="entry name" value="Metal-dependent hydrolases"/>
    <property type="match status" value="1"/>
</dbReference>
<dbReference type="EMBL" id="JACHNH010000001">
    <property type="protein sequence ID" value="MBB4764275.1"/>
    <property type="molecule type" value="Genomic_DNA"/>
</dbReference>
<keyword evidence="4" id="KW-0862">Zinc</keyword>
<dbReference type="GO" id="GO:0008892">
    <property type="term" value="F:guanine deaminase activity"/>
    <property type="evidence" value="ECO:0007669"/>
    <property type="project" value="UniProtKB-EC"/>
</dbReference>
<gene>
    <name evidence="7" type="ORF">BJ971_004831</name>
</gene>
<dbReference type="NCBIfam" id="NF006679">
    <property type="entry name" value="PRK09228.1"/>
    <property type="match status" value="1"/>
</dbReference>
<dbReference type="Gene3D" id="2.30.40.10">
    <property type="entry name" value="Urease, subunit C, domain 1"/>
    <property type="match status" value="1"/>
</dbReference>
<keyword evidence="2" id="KW-0479">Metal-binding</keyword>
<keyword evidence="3 7" id="KW-0378">Hydrolase</keyword>
<keyword evidence="8" id="KW-1185">Reference proteome</keyword>
<dbReference type="PANTHER" id="PTHR11271:SF6">
    <property type="entry name" value="GUANINE DEAMINASE"/>
    <property type="match status" value="1"/>
</dbReference>
<reference evidence="7 8" key="1">
    <citation type="submission" date="2020-08" db="EMBL/GenBank/DDBJ databases">
        <title>Sequencing the genomes of 1000 actinobacteria strains.</title>
        <authorList>
            <person name="Klenk H.-P."/>
        </authorList>
    </citation>
    <scope>NUCLEOTIDE SEQUENCE [LARGE SCALE GENOMIC DNA]</scope>
    <source>
        <strain evidence="7 8">DSM 43149</strain>
    </source>
</reference>
<dbReference type="GO" id="GO:0005829">
    <property type="term" value="C:cytosol"/>
    <property type="evidence" value="ECO:0007669"/>
    <property type="project" value="TreeGrafter"/>
</dbReference>
<comment type="cofactor">
    <cofactor evidence="1">
        <name>Zn(2+)</name>
        <dbReference type="ChEBI" id="CHEBI:29105"/>
    </cofactor>
</comment>
<feature type="domain" description="Aminodeoxyfutalosine deaminase/Imidazolonepropionase-like composite" evidence="6">
    <location>
        <begin position="28"/>
        <end position="52"/>
    </location>
</feature>